<proteinExistence type="predicted"/>
<dbReference type="InterPro" id="IPR058240">
    <property type="entry name" value="rSAM_sf"/>
</dbReference>
<dbReference type="GO" id="GO:0051536">
    <property type="term" value="F:iron-sulfur cluster binding"/>
    <property type="evidence" value="ECO:0007669"/>
    <property type="project" value="InterPro"/>
</dbReference>
<dbReference type="EMBL" id="CP013015">
    <property type="protein sequence ID" value="AMM41897.1"/>
    <property type="molecule type" value="Genomic_DNA"/>
</dbReference>
<dbReference type="KEGG" id="daw:HS1_002111"/>
<evidence type="ECO:0000313" key="3">
    <source>
        <dbReference type="Proteomes" id="UP000070560"/>
    </source>
</evidence>
<dbReference type="InterPro" id="IPR023404">
    <property type="entry name" value="rSAM_horseshoe"/>
</dbReference>
<dbReference type="CDD" id="cd01335">
    <property type="entry name" value="Radical_SAM"/>
    <property type="match status" value="1"/>
</dbReference>
<accession>A0A7U4QM61</accession>
<feature type="domain" description="Radical SAM core" evidence="1">
    <location>
        <begin position="203"/>
        <end position="435"/>
    </location>
</feature>
<dbReference type="InterPro" id="IPR006638">
    <property type="entry name" value="Elp3/MiaA/NifB-like_rSAM"/>
</dbReference>
<dbReference type="SMART" id="SM00729">
    <property type="entry name" value="Elp3"/>
    <property type="match status" value="1"/>
</dbReference>
<evidence type="ECO:0000313" key="2">
    <source>
        <dbReference type="EMBL" id="AMM41897.1"/>
    </source>
</evidence>
<dbReference type="Gene3D" id="3.40.50.280">
    <property type="entry name" value="Cobalamin-binding domain"/>
    <property type="match status" value="1"/>
</dbReference>
<dbReference type="SFLD" id="SFLDS00029">
    <property type="entry name" value="Radical_SAM"/>
    <property type="match status" value="1"/>
</dbReference>
<organism evidence="2 3">
    <name type="scientific">Desulfofervidus auxilii</name>
    <dbReference type="NCBI Taxonomy" id="1621989"/>
    <lineage>
        <taxon>Bacteria</taxon>
        <taxon>Pseudomonadati</taxon>
        <taxon>Thermodesulfobacteriota</taxon>
        <taxon>Candidatus Desulfofervidia</taxon>
        <taxon>Candidatus Desulfofervidales</taxon>
        <taxon>Candidatus Desulfofervidaceae</taxon>
        <taxon>Candidatus Desulfofervidus</taxon>
    </lineage>
</organism>
<dbReference type="PROSITE" id="PS51918">
    <property type="entry name" value="RADICAL_SAM"/>
    <property type="match status" value="1"/>
</dbReference>
<name>A0A7U4QM61_DESA2</name>
<dbReference type="Proteomes" id="UP000070560">
    <property type="component" value="Chromosome"/>
</dbReference>
<dbReference type="GO" id="GO:0003824">
    <property type="term" value="F:catalytic activity"/>
    <property type="evidence" value="ECO:0007669"/>
    <property type="project" value="InterPro"/>
</dbReference>
<dbReference type="Gene3D" id="3.80.30.20">
    <property type="entry name" value="tm_1862 like domain"/>
    <property type="match status" value="1"/>
</dbReference>
<gene>
    <name evidence="2" type="ORF">HS1_002111</name>
</gene>
<dbReference type="Pfam" id="PF04055">
    <property type="entry name" value="Radical_SAM"/>
    <property type="match status" value="1"/>
</dbReference>
<keyword evidence="3" id="KW-1185">Reference proteome</keyword>
<protein>
    <submittedName>
        <fullName evidence="2">Radical SAM domain-containing protein</fullName>
    </submittedName>
</protein>
<dbReference type="AlphaFoldDB" id="A0A7U4QM61"/>
<dbReference type="InterPro" id="IPR007197">
    <property type="entry name" value="rSAM"/>
</dbReference>
<dbReference type="PANTHER" id="PTHR42731">
    <property type="entry name" value="SLL1084 PROTEIN"/>
    <property type="match status" value="1"/>
</dbReference>
<sequence length="535" mass="61814">MSNLGFQSVYGILNRFPEVVCERAFLPDFEEQALLKKHNSPLVSYESQRPLKDFDLLAFSISFENDYLNVLKILSLAHIPLFKRERSKNHPLVAAGGIATWLNPEPLADYIDFFLIGEGESFIEEFIQAYLYLWEEKKEFFLEHLSQKVAGIYVPSGYQVIYNEDGTIKSFIPKKNLPFPIKKRQVQDLSLSSAHTQVFTPDTEFSSMFLIEIERGCPHGCRFCGAGYVYRPPRMRPLKEICQIIQQKLEFTSKIGLVGAAVNDYPQLFPLIKFILNQSGSFFLSSLRADKISSNLLEAMKQCHHKTITIAPETGSQRLRTVINKNLNEQQILQTASLIAQFGFRTLKLYFIIGLPTETQEDLEEIVILIKKIKKNMLNVQKGRFCPHIHLSVASFVPKPFTPFQWHPMETIENLKKKIRWLKSAFKRERGVTIAFDLPKWAYTQALLSRGDRRVGKILFLALDKGWQQAFKTSPINPDFFVLRQREKKEVLPWEIISHGLDKEFLYMEYKQALQAKPSPPCPMRNCNWCGVCRE</sequence>
<dbReference type="SFLD" id="SFLDG01082">
    <property type="entry name" value="B12-binding_domain_containing"/>
    <property type="match status" value="1"/>
</dbReference>
<reference evidence="2 3" key="1">
    <citation type="submission" date="2015-10" db="EMBL/GenBank/DDBJ databases">
        <title>Candidatus Desulfofervidus auxilii, a hydrogenotrophic sulfate-reducing bacterium involved in the thermophilic anaerobic oxidation of methane.</title>
        <authorList>
            <person name="Krukenberg V."/>
            <person name="Richter M."/>
            <person name="Wegener G."/>
        </authorList>
    </citation>
    <scope>NUCLEOTIDE SEQUENCE [LARGE SCALE GENOMIC DNA]</scope>
    <source>
        <strain evidence="2 3">HS1</strain>
    </source>
</reference>
<dbReference type="SUPFAM" id="SSF102114">
    <property type="entry name" value="Radical SAM enzymes"/>
    <property type="match status" value="1"/>
</dbReference>
<dbReference type="InterPro" id="IPR045784">
    <property type="entry name" value="Radical_SAM_N2"/>
</dbReference>
<evidence type="ECO:0000259" key="1">
    <source>
        <dbReference type="PROSITE" id="PS51918"/>
    </source>
</evidence>
<dbReference type="PANTHER" id="PTHR42731:SF5">
    <property type="entry name" value="RADICAL SAM DOMAIN PROTEIN"/>
    <property type="match status" value="1"/>
</dbReference>
<dbReference type="Pfam" id="PF19864">
    <property type="entry name" value="Radical_SAM_N2"/>
    <property type="match status" value="1"/>
</dbReference>